<feature type="transmembrane region" description="Helical" evidence="6">
    <location>
        <begin position="287"/>
        <end position="306"/>
    </location>
</feature>
<dbReference type="InterPro" id="IPR037185">
    <property type="entry name" value="EmrE-like"/>
</dbReference>
<feature type="transmembrane region" description="Helical" evidence="6">
    <location>
        <begin position="77"/>
        <end position="94"/>
    </location>
</feature>
<evidence type="ECO:0000256" key="2">
    <source>
        <dbReference type="ARBA" id="ARBA00007635"/>
    </source>
</evidence>
<dbReference type="GO" id="GO:0022857">
    <property type="term" value="F:transmembrane transporter activity"/>
    <property type="evidence" value="ECO:0007669"/>
    <property type="project" value="InterPro"/>
</dbReference>
<dbReference type="InterPro" id="IPR030184">
    <property type="entry name" value="WAT1-related"/>
</dbReference>
<dbReference type="PANTHER" id="PTHR31218">
    <property type="entry name" value="WAT1-RELATED PROTEIN"/>
    <property type="match status" value="1"/>
</dbReference>
<accession>A0AAV0JRA1</accession>
<dbReference type="Proteomes" id="UP001154282">
    <property type="component" value="Unassembled WGS sequence"/>
</dbReference>
<dbReference type="Pfam" id="PF00892">
    <property type="entry name" value="EamA"/>
    <property type="match status" value="2"/>
</dbReference>
<evidence type="ECO:0000313" key="9">
    <source>
        <dbReference type="Proteomes" id="UP001154282"/>
    </source>
</evidence>
<dbReference type="InterPro" id="IPR000620">
    <property type="entry name" value="EamA_dom"/>
</dbReference>
<name>A0AAV0JRA1_9ROSI</name>
<protein>
    <recommendedName>
        <fullName evidence="6">WAT1-related protein</fullName>
    </recommendedName>
</protein>
<dbReference type="EMBL" id="CAMGYJ010000005">
    <property type="protein sequence ID" value="CAI0411403.1"/>
    <property type="molecule type" value="Genomic_DNA"/>
</dbReference>
<gene>
    <name evidence="8" type="ORF">LITE_LOCUS15150</name>
</gene>
<feature type="transmembrane region" description="Helical" evidence="6">
    <location>
        <begin position="343"/>
        <end position="361"/>
    </location>
</feature>
<feature type="domain" description="EamA" evidence="7">
    <location>
        <begin position="222"/>
        <end position="361"/>
    </location>
</feature>
<evidence type="ECO:0000256" key="5">
    <source>
        <dbReference type="ARBA" id="ARBA00023136"/>
    </source>
</evidence>
<evidence type="ECO:0000256" key="4">
    <source>
        <dbReference type="ARBA" id="ARBA00022989"/>
    </source>
</evidence>
<evidence type="ECO:0000313" key="8">
    <source>
        <dbReference type="EMBL" id="CAI0411403.1"/>
    </source>
</evidence>
<proteinExistence type="inferred from homology"/>
<reference evidence="8" key="1">
    <citation type="submission" date="2022-08" db="EMBL/GenBank/DDBJ databases">
        <authorList>
            <person name="Gutierrez-Valencia J."/>
        </authorList>
    </citation>
    <scope>NUCLEOTIDE SEQUENCE</scope>
</reference>
<feature type="domain" description="EamA" evidence="7">
    <location>
        <begin position="45"/>
        <end position="185"/>
    </location>
</feature>
<dbReference type="GO" id="GO:0016020">
    <property type="term" value="C:membrane"/>
    <property type="evidence" value="ECO:0007669"/>
    <property type="project" value="UniProtKB-SubCell"/>
</dbReference>
<keyword evidence="3 6" id="KW-0812">Transmembrane</keyword>
<dbReference type="AlphaFoldDB" id="A0AAV0JRA1"/>
<comment type="caution">
    <text evidence="8">The sequence shown here is derived from an EMBL/GenBank/DDBJ whole genome shotgun (WGS) entry which is preliminary data.</text>
</comment>
<keyword evidence="5 6" id="KW-0472">Membrane</keyword>
<organism evidence="8 9">
    <name type="scientific">Linum tenue</name>
    <dbReference type="NCBI Taxonomy" id="586396"/>
    <lineage>
        <taxon>Eukaryota</taxon>
        <taxon>Viridiplantae</taxon>
        <taxon>Streptophyta</taxon>
        <taxon>Embryophyta</taxon>
        <taxon>Tracheophyta</taxon>
        <taxon>Spermatophyta</taxon>
        <taxon>Magnoliopsida</taxon>
        <taxon>eudicotyledons</taxon>
        <taxon>Gunneridae</taxon>
        <taxon>Pentapetalae</taxon>
        <taxon>rosids</taxon>
        <taxon>fabids</taxon>
        <taxon>Malpighiales</taxon>
        <taxon>Linaceae</taxon>
        <taxon>Linum</taxon>
    </lineage>
</organism>
<dbReference type="SUPFAM" id="SSF103481">
    <property type="entry name" value="Multidrug resistance efflux transporter EmrE"/>
    <property type="match status" value="2"/>
</dbReference>
<evidence type="ECO:0000256" key="6">
    <source>
        <dbReference type="RuleBase" id="RU363077"/>
    </source>
</evidence>
<evidence type="ECO:0000256" key="1">
    <source>
        <dbReference type="ARBA" id="ARBA00004141"/>
    </source>
</evidence>
<keyword evidence="4 6" id="KW-1133">Transmembrane helix</keyword>
<evidence type="ECO:0000259" key="7">
    <source>
        <dbReference type="Pfam" id="PF00892"/>
    </source>
</evidence>
<feature type="transmembrane region" description="Helical" evidence="6">
    <location>
        <begin position="252"/>
        <end position="275"/>
    </location>
</feature>
<evidence type="ECO:0000256" key="3">
    <source>
        <dbReference type="ARBA" id="ARBA00022692"/>
    </source>
</evidence>
<feature type="transmembrane region" description="Helical" evidence="6">
    <location>
        <begin position="225"/>
        <end position="245"/>
    </location>
</feature>
<comment type="similarity">
    <text evidence="2 6">Belongs to the drug/metabolite transporter (DMT) superfamily. Plant drug/metabolite exporter (P-DME) (TC 2.A.7.4) family.</text>
</comment>
<keyword evidence="9" id="KW-1185">Reference proteome</keyword>
<comment type="subcellular location">
    <subcellularLocation>
        <location evidence="1 6">Membrane</location>
        <topology evidence="1 6">Multi-pass membrane protein</topology>
    </subcellularLocation>
</comment>
<feature type="transmembrane region" description="Helical" evidence="6">
    <location>
        <begin position="318"/>
        <end position="337"/>
    </location>
</feature>
<sequence length="392" mass="42737">MMLKKIEENAVKTNSPVSSSNDKEHVVVMKKISWYSTAWSHARPYLAMVLLQFGYAAMSIITKLALNKGMSQHVLVVYRHAVATALIAPFALIFDRNSRPKMTRGTLLKIALLGLLEPTIDQNLYYTGMKLTTATFATSMKNILPAFTFILALAFRLEKIKLKKAQSQAKIWGTIVTLAGAMVMTWFEGARLNLPWPQGYYYQASTSSIATDHAAHQDDPVKGGLMIAAGCLSWAAFIILQAITLKSYPAELSLTAMICMMGTLEGSILAVGLEWGNPSAWAIHMDIKLLAYVYTGVVCSGIGYYVQGMVMKSRGPVFVTAFNPLGMVIVTIAGSIFLSELLFVGRVIGAGMILVGLYMVLWGKSRDQQATGNGGGADHDQQFIIAVELSTL</sequence>
<feature type="transmembrane region" description="Helical" evidence="6">
    <location>
        <begin position="45"/>
        <end position="65"/>
    </location>
</feature>
<feature type="transmembrane region" description="Helical" evidence="6">
    <location>
        <begin position="169"/>
        <end position="187"/>
    </location>
</feature>